<dbReference type="AlphaFoldDB" id="A0AAE6R8Q8"/>
<accession>A0AAE6R8Q8</accession>
<proteinExistence type="predicted"/>
<evidence type="ECO:0000313" key="3">
    <source>
        <dbReference type="Proteomes" id="UP000464593"/>
    </source>
</evidence>
<feature type="domain" description="DUF4325" evidence="1">
    <location>
        <begin position="26"/>
        <end position="82"/>
    </location>
</feature>
<protein>
    <submittedName>
        <fullName evidence="2">Fimbrial biogenesis protein FimT</fullName>
    </submittedName>
</protein>
<gene>
    <name evidence="2" type="ORF">TCK1_1172</name>
</gene>
<name>A0AAE6R8Q8_9PSED</name>
<dbReference type="RefSeq" id="WP_159265987.1">
    <property type="nucleotide sequence ID" value="NZ_CP040324.1"/>
</dbReference>
<dbReference type="InterPro" id="IPR025474">
    <property type="entry name" value="DUF4325"/>
</dbReference>
<organism evidence="2 3">
    <name type="scientific">Pseudomonas monteilii</name>
    <dbReference type="NCBI Taxonomy" id="76759"/>
    <lineage>
        <taxon>Bacteria</taxon>
        <taxon>Pseudomonadati</taxon>
        <taxon>Pseudomonadota</taxon>
        <taxon>Gammaproteobacteria</taxon>
        <taxon>Pseudomonadales</taxon>
        <taxon>Pseudomonadaceae</taxon>
        <taxon>Pseudomonas</taxon>
    </lineage>
</organism>
<dbReference type="Pfam" id="PF14213">
    <property type="entry name" value="DUF4325"/>
    <property type="match status" value="1"/>
</dbReference>
<reference evidence="2 3" key="1">
    <citation type="submission" date="2019-05" db="EMBL/GenBank/DDBJ databases">
        <title>Complete genome sequence of Pseudomonas Pseudomonas resinovorans.</title>
        <authorList>
            <person name="Chen H.-P."/>
        </authorList>
    </citation>
    <scope>NUCLEOTIDE SEQUENCE [LARGE SCALE GENOMIC DNA]</scope>
    <source>
        <strain evidence="2 3">TCU-CK1</strain>
    </source>
</reference>
<evidence type="ECO:0000313" key="2">
    <source>
        <dbReference type="EMBL" id="QHB26518.1"/>
    </source>
</evidence>
<dbReference type="Proteomes" id="UP000464593">
    <property type="component" value="Chromosome"/>
</dbReference>
<evidence type="ECO:0000259" key="1">
    <source>
        <dbReference type="Pfam" id="PF14213"/>
    </source>
</evidence>
<sequence length="103" mass="11118">MQTINLAAGRESIGTLGMRASAAPYRLEIEGCIRSGSKVAIDFSGKDATQSFVDELIGGLILKHGRVILNSLSFKNCSPDVKSIIKFVVNDRVHQVESERAIA</sequence>
<dbReference type="EMBL" id="CP040324">
    <property type="protein sequence ID" value="QHB26518.1"/>
    <property type="molecule type" value="Genomic_DNA"/>
</dbReference>